<dbReference type="Proteomes" id="UP000820818">
    <property type="component" value="Linkage Group LG4"/>
</dbReference>
<dbReference type="EMBL" id="WJBH02000004">
    <property type="protein sequence ID" value="KAI9559791.1"/>
    <property type="molecule type" value="Genomic_DNA"/>
</dbReference>
<gene>
    <name evidence="3" type="ORF">GHT06_013798</name>
</gene>
<evidence type="ECO:0000256" key="2">
    <source>
        <dbReference type="SAM" id="Phobius"/>
    </source>
</evidence>
<feature type="compositionally biased region" description="Polar residues" evidence="1">
    <location>
        <begin position="180"/>
        <end position="189"/>
    </location>
</feature>
<proteinExistence type="predicted"/>
<name>A0AAD5KSQ7_9CRUS</name>
<evidence type="ECO:0000313" key="4">
    <source>
        <dbReference type="Proteomes" id="UP000820818"/>
    </source>
</evidence>
<dbReference type="AlphaFoldDB" id="A0AAD5KSQ7"/>
<feature type="transmembrane region" description="Helical" evidence="2">
    <location>
        <begin position="37"/>
        <end position="60"/>
    </location>
</feature>
<reference evidence="3 4" key="1">
    <citation type="submission" date="2022-05" db="EMBL/GenBank/DDBJ databases">
        <title>A multi-omics perspective on studying reproductive biology in Daphnia sinensis.</title>
        <authorList>
            <person name="Jia J."/>
        </authorList>
    </citation>
    <scope>NUCLEOTIDE SEQUENCE [LARGE SCALE GENOMIC DNA]</scope>
    <source>
        <strain evidence="3 4">WSL</strain>
    </source>
</reference>
<feature type="region of interest" description="Disordered" evidence="1">
    <location>
        <begin position="154"/>
        <end position="189"/>
    </location>
</feature>
<feature type="transmembrane region" description="Helical" evidence="2">
    <location>
        <begin position="72"/>
        <end position="103"/>
    </location>
</feature>
<evidence type="ECO:0000313" key="3">
    <source>
        <dbReference type="EMBL" id="KAI9559791.1"/>
    </source>
</evidence>
<feature type="transmembrane region" description="Helical" evidence="2">
    <location>
        <begin position="7"/>
        <end position="31"/>
    </location>
</feature>
<evidence type="ECO:0000256" key="1">
    <source>
        <dbReference type="SAM" id="MobiDB-lite"/>
    </source>
</evidence>
<feature type="transmembrane region" description="Helical" evidence="2">
    <location>
        <begin position="123"/>
        <end position="143"/>
    </location>
</feature>
<protein>
    <submittedName>
        <fullName evidence="3">Uncharacterized protein</fullName>
    </submittedName>
</protein>
<keyword evidence="2" id="KW-1133">Transmembrane helix</keyword>
<feature type="compositionally biased region" description="Basic and acidic residues" evidence="1">
    <location>
        <begin position="154"/>
        <end position="165"/>
    </location>
</feature>
<organism evidence="3 4">
    <name type="scientific">Daphnia sinensis</name>
    <dbReference type="NCBI Taxonomy" id="1820382"/>
    <lineage>
        <taxon>Eukaryota</taxon>
        <taxon>Metazoa</taxon>
        <taxon>Ecdysozoa</taxon>
        <taxon>Arthropoda</taxon>
        <taxon>Crustacea</taxon>
        <taxon>Branchiopoda</taxon>
        <taxon>Diplostraca</taxon>
        <taxon>Cladocera</taxon>
        <taxon>Anomopoda</taxon>
        <taxon>Daphniidae</taxon>
        <taxon>Daphnia</taxon>
        <taxon>Daphnia similis group</taxon>
    </lineage>
</organism>
<accession>A0AAD5KSQ7</accession>
<keyword evidence="4" id="KW-1185">Reference proteome</keyword>
<sequence>MKPVLVVIFSVFSIIFGFGSVGLQLAALILYTRISNFVVLGYDVVAHGIWCGFIYIGAGSQGLYSSYNQPKALFMTVVTAGVAVCGAIVAATLSGLVASSGFSYACDPYHYSSSCVPWLDLEWALMGVSILAGINNLILMYYANVARNSDKCRGRNHHIRSDSHSESPGPYIIHDRRHQQPQNVVTTDI</sequence>
<keyword evidence="2" id="KW-0812">Transmembrane</keyword>
<keyword evidence="2" id="KW-0472">Membrane</keyword>
<comment type="caution">
    <text evidence="3">The sequence shown here is derived from an EMBL/GenBank/DDBJ whole genome shotgun (WGS) entry which is preliminary data.</text>
</comment>